<evidence type="ECO:0000256" key="8">
    <source>
        <dbReference type="RuleBase" id="RU003827"/>
    </source>
</evidence>
<comment type="caution">
    <text evidence="12">The sequence shown here is derived from an EMBL/GenBank/DDBJ whole genome shotgun (WGS) entry which is preliminary data.</text>
</comment>
<reference evidence="12 13" key="1">
    <citation type="submission" date="2024-05" db="EMBL/GenBank/DDBJ databases">
        <title>Long read based assembly of the Candida bracarensis genome reveals expanded adhesin content.</title>
        <authorList>
            <person name="Marcet-Houben M."/>
            <person name="Ksiezopolska E."/>
            <person name="Gabaldon T."/>
        </authorList>
    </citation>
    <scope>NUCLEOTIDE SEQUENCE [LARGE SCALE GENOMIC DNA]</scope>
    <source>
        <strain evidence="12 13">CBM6</strain>
    </source>
</reference>
<feature type="chain" id="PRO_5046028274" evidence="10">
    <location>
        <begin position="18"/>
        <end position="215"/>
    </location>
</feature>
<evidence type="ECO:0000256" key="7">
    <source>
        <dbReference type="ARBA" id="ARBA00023136"/>
    </source>
</evidence>
<keyword evidence="7 9" id="KW-0472">Membrane</keyword>
<evidence type="ECO:0000256" key="9">
    <source>
        <dbReference type="SAM" id="Phobius"/>
    </source>
</evidence>
<gene>
    <name evidence="12" type="ORF">RNJ44_01363</name>
</gene>
<evidence type="ECO:0000256" key="6">
    <source>
        <dbReference type="ARBA" id="ARBA00022989"/>
    </source>
</evidence>
<accession>A0ABR4NPG6</accession>
<comment type="subcellular location">
    <subcellularLocation>
        <location evidence="1 8">Membrane</location>
        <topology evidence="1 8">Single-pass type I membrane protein</topology>
    </subcellularLocation>
</comment>
<dbReference type="Proteomes" id="UP001623330">
    <property type="component" value="Unassembled WGS sequence"/>
</dbReference>
<dbReference type="EMBL" id="JBEVYD010000010">
    <property type="protein sequence ID" value="KAL3230000.1"/>
    <property type="molecule type" value="Genomic_DNA"/>
</dbReference>
<evidence type="ECO:0000256" key="10">
    <source>
        <dbReference type="SAM" id="SignalP"/>
    </source>
</evidence>
<evidence type="ECO:0000256" key="3">
    <source>
        <dbReference type="ARBA" id="ARBA00022692"/>
    </source>
</evidence>
<keyword evidence="3 8" id="KW-0812">Transmembrane</keyword>
<keyword evidence="4 10" id="KW-0732">Signal</keyword>
<dbReference type="SMART" id="SM01190">
    <property type="entry name" value="EMP24_GP25L"/>
    <property type="match status" value="1"/>
</dbReference>
<keyword evidence="5" id="KW-0813">Transport</keyword>
<evidence type="ECO:0000256" key="2">
    <source>
        <dbReference type="ARBA" id="ARBA00007104"/>
    </source>
</evidence>
<evidence type="ECO:0000259" key="11">
    <source>
        <dbReference type="PROSITE" id="PS50866"/>
    </source>
</evidence>
<feature type="domain" description="GOLD" evidence="11">
    <location>
        <begin position="27"/>
        <end position="125"/>
    </location>
</feature>
<organism evidence="12 13">
    <name type="scientific">Nakaseomyces bracarensis</name>
    <dbReference type="NCBI Taxonomy" id="273131"/>
    <lineage>
        <taxon>Eukaryota</taxon>
        <taxon>Fungi</taxon>
        <taxon>Dikarya</taxon>
        <taxon>Ascomycota</taxon>
        <taxon>Saccharomycotina</taxon>
        <taxon>Saccharomycetes</taxon>
        <taxon>Saccharomycetales</taxon>
        <taxon>Saccharomycetaceae</taxon>
        <taxon>Nakaseomyces</taxon>
    </lineage>
</organism>
<evidence type="ECO:0000256" key="1">
    <source>
        <dbReference type="ARBA" id="ARBA00004479"/>
    </source>
</evidence>
<evidence type="ECO:0000313" key="13">
    <source>
        <dbReference type="Proteomes" id="UP001623330"/>
    </source>
</evidence>
<dbReference type="Pfam" id="PF01105">
    <property type="entry name" value="EMP24_GP25L"/>
    <property type="match status" value="1"/>
</dbReference>
<keyword evidence="5" id="KW-0931">ER-Golgi transport</keyword>
<keyword evidence="6 9" id="KW-1133">Transmembrane helix</keyword>
<comment type="similarity">
    <text evidence="2 8">Belongs to the EMP24/GP25L family.</text>
</comment>
<dbReference type="InterPro" id="IPR009038">
    <property type="entry name" value="GOLD_dom"/>
</dbReference>
<feature type="signal peptide" evidence="10">
    <location>
        <begin position="1"/>
        <end position="17"/>
    </location>
</feature>
<keyword evidence="13" id="KW-1185">Reference proteome</keyword>
<feature type="transmembrane region" description="Helical" evidence="9">
    <location>
        <begin position="188"/>
        <end position="210"/>
    </location>
</feature>
<protein>
    <submittedName>
        <fullName evidence="12">Protein ERP1</fullName>
    </submittedName>
</protein>
<evidence type="ECO:0000313" key="12">
    <source>
        <dbReference type="EMBL" id="KAL3230000.1"/>
    </source>
</evidence>
<dbReference type="PROSITE" id="PS50866">
    <property type="entry name" value="GOLD"/>
    <property type="match status" value="1"/>
</dbReference>
<dbReference type="PANTHER" id="PTHR22811">
    <property type="entry name" value="TRANSMEMBRANE EMP24 DOMAIN-CONTAINING PROTEIN"/>
    <property type="match status" value="1"/>
</dbReference>
<dbReference type="InterPro" id="IPR015720">
    <property type="entry name" value="Emp24-like"/>
</dbReference>
<name>A0ABR4NPG6_9SACH</name>
<proteinExistence type="inferred from homology"/>
<evidence type="ECO:0000256" key="5">
    <source>
        <dbReference type="ARBA" id="ARBA00022892"/>
    </source>
</evidence>
<sequence>MRSLILAVFILLQQVNCFYMFTNSGDRKCFYKELSEGWLLRANYDVKGYDSGSDSYIELDNSGSKDMLIDVEEVFDDNHRVVHQKSSIGEGELTFIAEDSGEHKICFQAQQAGLGRRKLRIEVDFHTGHSAEVDFKKNSKLKVIHEKINSLVDAVENIKLEQQLVREREEHFRNASERVNTKAARWTIFQMIVLVGICFWQISYLGKFFVKQKIV</sequence>
<evidence type="ECO:0000256" key="4">
    <source>
        <dbReference type="ARBA" id="ARBA00022729"/>
    </source>
</evidence>